<evidence type="ECO:0000313" key="9">
    <source>
        <dbReference type="Proteomes" id="UP000887320"/>
    </source>
</evidence>
<evidence type="ECO:0000256" key="4">
    <source>
        <dbReference type="ARBA" id="ARBA00034320"/>
    </source>
</evidence>
<dbReference type="InterPro" id="IPR027417">
    <property type="entry name" value="P-loop_NTPase"/>
</dbReference>
<dbReference type="EMBL" id="JAHWXT010000002">
    <property type="protein sequence ID" value="MCF0264245.1"/>
    <property type="molecule type" value="Genomic_DNA"/>
</dbReference>
<dbReference type="Pfam" id="PF02492">
    <property type="entry name" value="cobW"/>
    <property type="match status" value="1"/>
</dbReference>
<dbReference type="InterPro" id="IPR051316">
    <property type="entry name" value="Zinc-reg_GTPase_activator"/>
</dbReference>
<dbReference type="Proteomes" id="UP000887320">
    <property type="component" value="Unassembled WGS sequence"/>
</dbReference>
<name>A0A8X8KET9_ACIGI</name>
<gene>
    <name evidence="8" type="ORF">KW868_07160</name>
</gene>
<accession>A0A8X8KET9</accession>
<dbReference type="GO" id="GO:0016787">
    <property type="term" value="F:hydrolase activity"/>
    <property type="evidence" value="ECO:0007669"/>
    <property type="project" value="UniProtKB-KW"/>
</dbReference>
<dbReference type="InterPro" id="IPR011629">
    <property type="entry name" value="CobW-like_C"/>
</dbReference>
<dbReference type="InterPro" id="IPR003495">
    <property type="entry name" value="CobW/HypB/UreG_nucleotide-bd"/>
</dbReference>
<evidence type="ECO:0000256" key="6">
    <source>
        <dbReference type="ARBA" id="ARBA00049117"/>
    </source>
</evidence>
<comment type="function">
    <text evidence="5">Zinc chaperone that directly transfers zinc cofactor to target proteins, thereby activating them. Zinc is transferred from the CXCC motif in the GTPase domain to the zinc binding site in target proteins in a process requiring GTP hydrolysis.</text>
</comment>
<keyword evidence="1" id="KW-0547">Nucleotide-binding</keyword>
<keyword evidence="2" id="KW-0378">Hydrolase</keyword>
<dbReference type="Pfam" id="PF07683">
    <property type="entry name" value="CobW_C"/>
    <property type="match status" value="1"/>
</dbReference>
<dbReference type="GO" id="GO:0000166">
    <property type="term" value="F:nucleotide binding"/>
    <property type="evidence" value="ECO:0007669"/>
    <property type="project" value="UniProtKB-KW"/>
</dbReference>
<dbReference type="CDD" id="cd03112">
    <property type="entry name" value="CobW-like"/>
    <property type="match status" value="1"/>
</dbReference>
<comment type="caution">
    <text evidence="8">The sequence shown here is derived from an EMBL/GenBank/DDBJ whole genome shotgun (WGS) entry which is preliminary data.</text>
</comment>
<evidence type="ECO:0000259" key="7">
    <source>
        <dbReference type="SMART" id="SM00833"/>
    </source>
</evidence>
<protein>
    <submittedName>
        <fullName evidence="8">GTP-binding protein</fullName>
    </submittedName>
</protein>
<evidence type="ECO:0000256" key="5">
    <source>
        <dbReference type="ARBA" id="ARBA00045658"/>
    </source>
</evidence>
<dbReference type="PANTHER" id="PTHR13748:SF62">
    <property type="entry name" value="COBW DOMAIN-CONTAINING PROTEIN"/>
    <property type="match status" value="1"/>
</dbReference>
<evidence type="ECO:0000256" key="1">
    <source>
        <dbReference type="ARBA" id="ARBA00022741"/>
    </source>
</evidence>
<keyword evidence="3" id="KW-0143">Chaperone</keyword>
<sequence>MSGIKRIPVTLLTGFLGSGKTTLLHRLLADDRMAHTAVIINEIGEVGLDHLLIGRLDDDIVLLKSGCVCCSMKTELSETLKLLYFRAEAGEIPVFDRVIVETTGMADPIPLLKLLLADESVATLFSVQTVIATVDTLLPLHTPQQRTERLRQIAVADKIILTKTDLSHAFTTFTKRIRTLNASAEIIDGADVTAVALVIFDREKYPVTRNLPDAQRFMHQTNPQNAFNNAAHHNIFTLCLYANQALSWERVTHFLQKLARLYGVNLLRIKGLIQVKESLRPVILHGVQHYLFPESYLNAWPNDDHRSRIVVIFEGEIHQQIQALFDAIVLEPMTT</sequence>
<dbReference type="AlphaFoldDB" id="A0A8X8KET9"/>
<organism evidence="8 9">
    <name type="scientific">Acinetobacter guillouiae</name>
    <name type="common">Acinetobacter genomosp. 11</name>
    <dbReference type="NCBI Taxonomy" id="106649"/>
    <lineage>
        <taxon>Bacteria</taxon>
        <taxon>Pseudomonadati</taxon>
        <taxon>Pseudomonadota</taxon>
        <taxon>Gammaproteobacteria</taxon>
        <taxon>Moraxellales</taxon>
        <taxon>Moraxellaceae</taxon>
        <taxon>Acinetobacter</taxon>
    </lineage>
</organism>
<dbReference type="Gene3D" id="3.30.1220.10">
    <property type="entry name" value="CobW-like, C-terminal domain"/>
    <property type="match status" value="1"/>
</dbReference>
<dbReference type="GO" id="GO:0005737">
    <property type="term" value="C:cytoplasm"/>
    <property type="evidence" value="ECO:0007669"/>
    <property type="project" value="TreeGrafter"/>
</dbReference>
<dbReference type="SUPFAM" id="SSF90002">
    <property type="entry name" value="Hypothetical protein YjiA, C-terminal domain"/>
    <property type="match status" value="1"/>
</dbReference>
<reference evidence="8" key="1">
    <citation type="submission" date="2021-07" db="EMBL/GenBank/DDBJ databases">
        <authorList>
            <person name="Fernandez M."/>
            <person name="Pereira P."/>
            <person name="Torres Tejerizo G.A."/>
            <person name="Gonzalez P."/>
            <person name="Agostini E."/>
        </authorList>
    </citation>
    <scope>NUCLEOTIDE SEQUENCE</scope>
    <source>
        <strain evidence="8">SFC 500-1A</strain>
    </source>
</reference>
<feature type="domain" description="CobW C-terminal" evidence="7">
    <location>
        <begin position="235"/>
        <end position="329"/>
    </location>
</feature>
<evidence type="ECO:0000256" key="3">
    <source>
        <dbReference type="ARBA" id="ARBA00023186"/>
    </source>
</evidence>
<dbReference type="InterPro" id="IPR036627">
    <property type="entry name" value="CobW-likC_sf"/>
</dbReference>
<evidence type="ECO:0000313" key="8">
    <source>
        <dbReference type="EMBL" id="MCF0264245.1"/>
    </source>
</evidence>
<dbReference type="PANTHER" id="PTHR13748">
    <property type="entry name" value="COBW-RELATED"/>
    <property type="match status" value="1"/>
</dbReference>
<comment type="catalytic activity">
    <reaction evidence="6">
        <text>GTP + H2O = GDP + phosphate + H(+)</text>
        <dbReference type="Rhea" id="RHEA:19669"/>
        <dbReference type="ChEBI" id="CHEBI:15377"/>
        <dbReference type="ChEBI" id="CHEBI:15378"/>
        <dbReference type="ChEBI" id="CHEBI:37565"/>
        <dbReference type="ChEBI" id="CHEBI:43474"/>
        <dbReference type="ChEBI" id="CHEBI:58189"/>
    </reaction>
    <physiologicalReaction direction="left-to-right" evidence="6">
        <dbReference type="Rhea" id="RHEA:19670"/>
    </physiologicalReaction>
</comment>
<proteinExistence type="inferred from homology"/>
<dbReference type="RefSeq" id="WP_234623086.1">
    <property type="nucleotide sequence ID" value="NZ_DAIOIM010000063.1"/>
</dbReference>
<dbReference type="SMART" id="SM00833">
    <property type="entry name" value="CobW_C"/>
    <property type="match status" value="1"/>
</dbReference>
<evidence type="ECO:0000256" key="2">
    <source>
        <dbReference type="ARBA" id="ARBA00022801"/>
    </source>
</evidence>
<dbReference type="SUPFAM" id="SSF52540">
    <property type="entry name" value="P-loop containing nucleoside triphosphate hydrolases"/>
    <property type="match status" value="1"/>
</dbReference>
<dbReference type="Gene3D" id="3.40.50.300">
    <property type="entry name" value="P-loop containing nucleotide triphosphate hydrolases"/>
    <property type="match status" value="1"/>
</dbReference>
<comment type="similarity">
    <text evidence="4">Belongs to the SIMIBI class G3E GTPase family. ZNG1 subfamily.</text>
</comment>